<dbReference type="AlphaFoldDB" id="A0A0D0B653"/>
<sequence>MLQIRLTASVWPLLCLGAYAASSSEASLYQSKLRVADNIQSAMLASIRTSWEQGTAAGATLEFDDPEYSVFGPSPFVCDGKFPLSTLQLAYSAAVRQSSDGRLSQEIGDALDGAALDGASAGSAVLLGSFTDASRRDYWLNAANAQLNFLLNVAPRTSTGAISHRIDSRQYWADGVYMGFPFIAYFGAVTNNATLLQIAYDQCRLYRDALILDGPTGKLWGHIYSDDTKAWIDQGIWGTGNAWAALGMLRVAVTIQKTEHSSTMVSQISNLTSWIKEILDGEFAALRSDNLVPNYIIGGSSTPDAASSAALASVAYRVAYLCPQQFGKNYTDVAAKIRDAIVDNITNLGTLQPIVDSLPDPFPYWNKTGLLSTESQAFGLMMFSAWRDWIAA</sequence>
<organism evidence="3 4">
    <name type="scientific">Suillus luteus UH-Slu-Lm8-n1</name>
    <dbReference type="NCBI Taxonomy" id="930992"/>
    <lineage>
        <taxon>Eukaryota</taxon>
        <taxon>Fungi</taxon>
        <taxon>Dikarya</taxon>
        <taxon>Basidiomycota</taxon>
        <taxon>Agaricomycotina</taxon>
        <taxon>Agaricomycetes</taxon>
        <taxon>Agaricomycetidae</taxon>
        <taxon>Boletales</taxon>
        <taxon>Suillineae</taxon>
        <taxon>Suillaceae</taxon>
        <taxon>Suillus</taxon>
    </lineage>
</organism>
<evidence type="ECO:0000256" key="2">
    <source>
        <dbReference type="SAM" id="SignalP"/>
    </source>
</evidence>
<dbReference type="Pfam" id="PF07470">
    <property type="entry name" value="Glyco_hydro_88"/>
    <property type="match status" value="1"/>
</dbReference>
<keyword evidence="4" id="KW-1185">Reference proteome</keyword>
<dbReference type="InParanoid" id="A0A0D0B653"/>
<name>A0A0D0B653_9AGAM</name>
<accession>A0A0D0B653</accession>
<dbReference type="Gene3D" id="1.50.10.10">
    <property type="match status" value="1"/>
</dbReference>
<dbReference type="InterPro" id="IPR010905">
    <property type="entry name" value="Glyco_hydro_88"/>
</dbReference>
<gene>
    <name evidence="3" type="ORF">CY34DRAFT_12721</name>
</gene>
<dbReference type="PANTHER" id="PTHR41814:SF1">
    <property type="entry name" value="CELLULASE"/>
    <property type="match status" value="1"/>
</dbReference>
<dbReference type="OrthoDB" id="4138492at2759"/>
<feature type="signal peptide" evidence="2">
    <location>
        <begin position="1"/>
        <end position="20"/>
    </location>
</feature>
<evidence type="ECO:0000313" key="4">
    <source>
        <dbReference type="Proteomes" id="UP000054485"/>
    </source>
</evidence>
<protein>
    <recommendedName>
        <fullName evidence="5">Six-hairpin glycosidase</fullName>
    </recommendedName>
</protein>
<feature type="chain" id="PRO_5002207146" description="Six-hairpin glycosidase" evidence="2">
    <location>
        <begin position="21"/>
        <end position="392"/>
    </location>
</feature>
<evidence type="ECO:0008006" key="5">
    <source>
        <dbReference type="Google" id="ProtNLM"/>
    </source>
</evidence>
<evidence type="ECO:0000313" key="3">
    <source>
        <dbReference type="EMBL" id="KIK41937.1"/>
    </source>
</evidence>
<reference evidence="3 4" key="1">
    <citation type="submission" date="2014-04" db="EMBL/GenBank/DDBJ databases">
        <authorList>
            <consortium name="DOE Joint Genome Institute"/>
            <person name="Kuo A."/>
            <person name="Ruytinx J."/>
            <person name="Rineau F."/>
            <person name="Colpaert J."/>
            <person name="Kohler A."/>
            <person name="Nagy L.G."/>
            <person name="Floudas D."/>
            <person name="Copeland A."/>
            <person name="Barry K.W."/>
            <person name="Cichocki N."/>
            <person name="Veneault-Fourrey C."/>
            <person name="LaButti K."/>
            <person name="Lindquist E.A."/>
            <person name="Lipzen A."/>
            <person name="Lundell T."/>
            <person name="Morin E."/>
            <person name="Murat C."/>
            <person name="Sun H."/>
            <person name="Tunlid A."/>
            <person name="Henrissat B."/>
            <person name="Grigoriev I.V."/>
            <person name="Hibbett D.S."/>
            <person name="Martin F."/>
            <person name="Nordberg H.P."/>
            <person name="Cantor M.N."/>
            <person name="Hua S.X."/>
        </authorList>
    </citation>
    <scope>NUCLEOTIDE SEQUENCE [LARGE SCALE GENOMIC DNA]</scope>
    <source>
        <strain evidence="3 4">UH-Slu-Lm8-n1</strain>
    </source>
</reference>
<dbReference type="GO" id="GO:0005975">
    <property type="term" value="P:carbohydrate metabolic process"/>
    <property type="evidence" value="ECO:0007669"/>
    <property type="project" value="InterPro"/>
</dbReference>
<evidence type="ECO:0000256" key="1">
    <source>
        <dbReference type="ARBA" id="ARBA00022801"/>
    </source>
</evidence>
<dbReference type="STRING" id="930992.A0A0D0B653"/>
<dbReference type="PANTHER" id="PTHR41814">
    <property type="entry name" value="EXPRESSED PROTEIN"/>
    <property type="match status" value="1"/>
</dbReference>
<dbReference type="InterPro" id="IPR012341">
    <property type="entry name" value="6hp_glycosidase-like_sf"/>
</dbReference>
<dbReference type="InterPro" id="IPR008928">
    <property type="entry name" value="6-hairpin_glycosidase_sf"/>
</dbReference>
<proteinExistence type="predicted"/>
<keyword evidence="1" id="KW-0378">Hydrolase</keyword>
<dbReference type="EMBL" id="KN835253">
    <property type="protein sequence ID" value="KIK41937.1"/>
    <property type="molecule type" value="Genomic_DNA"/>
</dbReference>
<dbReference type="SUPFAM" id="SSF48208">
    <property type="entry name" value="Six-hairpin glycosidases"/>
    <property type="match status" value="1"/>
</dbReference>
<keyword evidence="2" id="KW-0732">Signal</keyword>
<dbReference type="GO" id="GO:0016787">
    <property type="term" value="F:hydrolase activity"/>
    <property type="evidence" value="ECO:0007669"/>
    <property type="project" value="UniProtKB-KW"/>
</dbReference>
<dbReference type="HOGENOM" id="CLU_037534_0_0_1"/>
<reference evidence="4" key="2">
    <citation type="submission" date="2015-01" db="EMBL/GenBank/DDBJ databases">
        <title>Evolutionary Origins and Diversification of the Mycorrhizal Mutualists.</title>
        <authorList>
            <consortium name="DOE Joint Genome Institute"/>
            <consortium name="Mycorrhizal Genomics Consortium"/>
            <person name="Kohler A."/>
            <person name="Kuo A."/>
            <person name="Nagy L.G."/>
            <person name="Floudas D."/>
            <person name="Copeland A."/>
            <person name="Barry K.W."/>
            <person name="Cichocki N."/>
            <person name="Veneault-Fourrey C."/>
            <person name="LaButti K."/>
            <person name="Lindquist E.A."/>
            <person name="Lipzen A."/>
            <person name="Lundell T."/>
            <person name="Morin E."/>
            <person name="Murat C."/>
            <person name="Riley R."/>
            <person name="Ohm R."/>
            <person name="Sun H."/>
            <person name="Tunlid A."/>
            <person name="Henrissat B."/>
            <person name="Grigoriev I.V."/>
            <person name="Hibbett D.S."/>
            <person name="Martin F."/>
        </authorList>
    </citation>
    <scope>NUCLEOTIDE SEQUENCE [LARGE SCALE GENOMIC DNA]</scope>
    <source>
        <strain evidence="4">UH-Slu-Lm8-n1</strain>
    </source>
</reference>
<dbReference type="Proteomes" id="UP000054485">
    <property type="component" value="Unassembled WGS sequence"/>
</dbReference>